<dbReference type="AlphaFoldDB" id="A0ABD3RX00"/>
<evidence type="ECO:0000313" key="2">
    <source>
        <dbReference type="Proteomes" id="UP001530377"/>
    </source>
</evidence>
<evidence type="ECO:0008006" key="3">
    <source>
        <dbReference type="Google" id="ProtNLM"/>
    </source>
</evidence>
<comment type="caution">
    <text evidence="1">The sequence shown here is derived from an EMBL/GenBank/DDBJ whole genome shotgun (WGS) entry which is preliminary data.</text>
</comment>
<gene>
    <name evidence="1" type="ORF">ACHAXA_009140</name>
</gene>
<accession>A0ABD3RX00</accession>
<name>A0ABD3RX00_9STRA</name>
<evidence type="ECO:0000313" key="1">
    <source>
        <dbReference type="EMBL" id="KAL3816701.1"/>
    </source>
</evidence>
<sequence>MRGIRVVNLENALLDPNSVLEKIESRLKTLEERRAGETIKWGGRLFRDVVAVNTWVQTFKDKGLFRYCVDMVTLIMLCVEPYKTIAEGMANAAAAHKAEFNDLTEARISLHYGLTYPDNVMRKQDKEKYAATGGWFWTTTWSSYAVFKGTFNNGAKDTMSSSLVELSRMIQNVIDFSFPPASHPIAHAVFTEQLFISRQQASGWIEALEPLYVILLAAGMSTEEAWEQVLIFTKAIFDDIRMVRAITLDKGNTGGMIWGSFCTAKLLEEYQRLKFYQHPHVSNMLALTSLQREGKKVKKALGTMGTLMKMVEVHHSKIVQIEKDLKAMKKDK</sequence>
<reference evidence="1 2" key="1">
    <citation type="submission" date="2024-10" db="EMBL/GenBank/DDBJ databases">
        <title>Updated reference genomes for cyclostephanoid diatoms.</title>
        <authorList>
            <person name="Roberts W.R."/>
            <person name="Alverson A.J."/>
        </authorList>
    </citation>
    <scope>NUCLEOTIDE SEQUENCE [LARGE SCALE GENOMIC DNA]</scope>
    <source>
        <strain evidence="1 2">AJA228-03</strain>
    </source>
</reference>
<proteinExistence type="predicted"/>
<dbReference type="EMBL" id="JALLPB020000136">
    <property type="protein sequence ID" value="KAL3816701.1"/>
    <property type="molecule type" value="Genomic_DNA"/>
</dbReference>
<keyword evidence="2" id="KW-1185">Reference proteome</keyword>
<protein>
    <recommendedName>
        <fullName evidence="3">Nucleoprotein</fullName>
    </recommendedName>
</protein>
<dbReference type="Proteomes" id="UP001530377">
    <property type="component" value="Unassembled WGS sequence"/>
</dbReference>
<organism evidence="1 2">
    <name type="scientific">Cyclostephanos tholiformis</name>
    <dbReference type="NCBI Taxonomy" id="382380"/>
    <lineage>
        <taxon>Eukaryota</taxon>
        <taxon>Sar</taxon>
        <taxon>Stramenopiles</taxon>
        <taxon>Ochrophyta</taxon>
        <taxon>Bacillariophyta</taxon>
        <taxon>Coscinodiscophyceae</taxon>
        <taxon>Thalassiosirophycidae</taxon>
        <taxon>Stephanodiscales</taxon>
        <taxon>Stephanodiscaceae</taxon>
        <taxon>Cyclostephanos</taxon>
    </lineage>
</organism>